<dbReference type="InterPro" id="IPR003143">
    <property type="entry name" value="Cyt_cd1_C_sf"/>
</dbReference>
<evidence type="ECO:0000256" key="14">
    <source>
        <dbReference type="ARBA" id="ARBA00049340"/>
    </source>
</evidence>
<feature type="region of interest" description="Disordered" evidence="22">
    <location>
        <begin position="26"/>
        <end position="63"/>
    </location>
</feature>
<keyword evidence="6" id="KW-0813">Transport</keyword>
<dbReference type="EC" id="1.7.99.1" evidence="16"/>
<dbReference type="Gene3D" id="2.140.10.20">
    <property type="entry name" value="C-terminal (heme d1) domain of cytochrome cd1-nitrite reductase"/>
    <property type="match status" value="1"/>
</dbReference>
<comment type="subunit">
    <text evidence="4">Homodimer.</text>
</comment>
<reference evidence="25 26" key="1">
    <citation type="submission" date="2019-03" db="EMBL/GenBank/DDBJ databases">
        <title>Genomic Encyclopedia of Type Strains, Phase IV (KMG-IV): sequencing the most valuable type-strain genomes for metagenomic binning, comparative biology and taxonomic classification.</title>
        <authorList>
            <person name="Goeker M."/>
        </authorList>
    </citation>
    <scope>NUCLEOTIDE SEQUENCE [LARGE SCALE GENOMIC DNA]</scope>
    <source>
        <strain evidence="25 26">DSM 15505</strain>
    </source>
</reference>
<dbReference type="FunFam" id="1.10.760.10:FF:000027">
    <property type="entry name" value="Nitrite reductase"/>
    <property type="match status" value="1"/>
</dbReference>
<evidence type="ECO:0000256" key="22">
    <source>
        <dbReference type="SAM" id="MobiDB-lite"/>
    </source>
</evidence>
<feature type="domain" description="Cytochrome c" evidence="24">
    <location>
        <begin position="66"/>
        <end position="145"/>
    </location>
</feature>
<dbReference type="GO" id="GO:0042597">
    <property type="term" value="C:periplasmic space"/>
    <property type="evidence" value="ECO:0007669"/>
    <property type="project" value="UniProtKB-SubCell"/>
</dbReference>
<dbReference type="PROSITE" id="PS51007">
    <property type="entry name" value="CYTC"/>
    <property type="match status" value="1"/>
</dbReference>
<keyword evidence="13 21" id="KW-0408">Iron</keyword>
<name>A0A4R7JSJ3_9GAMM</name>
<comment type="cofactor">
    <cofactor evidence="2">
        <name>heme</name>
        <dbReference type="ChEBI" id="CHEBI:30413"/>
    </cofactor>
</comment>
<evidence type="ECO:0000256" key="13">
    <source>
        <dbReference type="ARBA" id="ARBA00023004"/>
    </source>
</evidence>
<evidence type="ECO:0000256" key="19">
    <source>
        <dbReference type="ARBA" id="ARBA00077813"/>
    </source>
</evidence>
<keyword evidence="8 21" id="KW-0479">Metal-binding</keyword>
<dbReference type="FunFam" id="2.140.10.20:FF:000001">
    <property type="entry name" value="Nitrite reductase NirS"/>
    <property type="match status" value="1"/>
</dbReference>
<dbReference type="InterPro" id="IPR009056">
    <property type="entry name" value="Cyt_c-like_dom"/>
</dbReference>
<comment type="catalytic activity">
    <reaction evidence="14">
        <text>nitric oxide + Fe(III)-[cytochrome c] + H2O = Fe(II)-[cytochrome c] + nitrite + 2 H(+)</text>
        <dbReference type="Rhea" id="RHEA:15233"/>
        <dbReference type="Rhea" id="RHEA-COMP:10350"/>
        <dbReference type="Rhea" id="RHEA-COMP:14399"/>
        <dbReference type="ChEBI" id="CHEBI:15377"/>
        <dbReference type="ChEBI" id="CHEBI:15378"/>
        <dbReference type="ChEBI" id="CHEBI:16301"/>
        <dbReference type="ChEBI" id="CHEBI:16480"/>
        <dbReference type="ChEBI" id="CHEBI:29033"/>
        <dbReference type="ChEBI" id="CHEBI:29034"/>
        <dbReference type="EC" id="1.7.2.1"/>
    </reaction>
</comment>
<evidence type="ECO:0000256" key="9">
    <source>
        <dbReference type="ARBA" id="ARBA00022729"/>
    </source>
</evidence>
<comment type="subcellular location">
    <subcellularLocation>
        <location evidence="3">Periplasm</location>
    </subcellularLocation>
</comment>
<keyword evidence="26" id="KW-1185">Reference proteome</keyword>
<dbReference type="Pfam" id="PF02239">
    <property type="entry name" value="Cytochrom_D1"/>
    <property type="match status" value="1"/>
</dbReference>
<evidence type="ECO:0000313" key="25">
    <source>
        <dbReference type="EMBL" id="TDT40253.1"/>
    </source>
</evidence>
<evidence type="ECO:0000256" key="21">
    <source>
        <dbReference type="PROSITE-ProRule" id="PRU00433"/>
    </source>
</evidence>
<feature type="signal peptide" evidence="23">
    <location>
        <begin position="1"/>
        <end position="27"/>
    </location>
</feature>
<evidence type="ECO:0000256" key="8">
    <source>
        <dbReference type="ARBA" id="ARBA00022723"/>
    </source>
</evidence>
<dbReference type="EC" id="1.7.2.1" evidence="5"/>
<comment type="caution">
    <text evidence="25">The sequence shown here is derived from an EMBL/GenBank/DDBJ whole genome shotgun (WGS) entry which is preliminary data.</text>
</comment>
<dbReference type="CDD" id="cd20779">
    <property type="entry name" value="8prop_hemeD1_NirS"/>
    <property type="match status" value="1"/>
</dbReference>
<evidence type="ECO:0000256" key="15">
    <source>
        <dbReference type="ARBA" id="ARBA00051350"/>
    </source>
</evidence>
<dbReference type="Proteomes" id="UP000295830">
    <property type="component" value="Unassembled WGS sequence"/>
</dbReference>
<keyword evidence="11" id="KW-0249">Electron transport</keyword>
<accession>A0A4R7JSJ3</accession>
<evidence type="ECO:0000256" key="1">
    <source>
        <dbReference type="ARBA" id="ARBA00001926"/>
    </source>
</evidence>
<comment type="catalytic activity">
    <reaction evidence="15">
        <text>A + NH4(+) + H2O = hydroxylamine + AH2 + H(+)</text>
        <dbReference type="Rhea" id="RHEA:22052"/>
        <dbReference type="ChEBI" id="CHEBI:13193"/>
        <dbReference type="ChEBI" id="CHEBI:15377"/>
        <dbReference type="ChEBI" id="CHEBI:15378"/>
        <dbReference type="ChEBI" id="CHEBI:15429"/>
        <dbReference type="ChEBI" id="CHEBI:17499"/>
        <dbReference type="ChEBI" id="CHEBI:28938"/>
        <dbReference type="EC" id="1.7.99.1"/>
    </reaction>
</comment>
<dbReference type="SUPFAM" id="SSF51004">
    <property type="entry name" value="C-terminal (heme d1) domain of cytochrome cd1-nitrite reductase"/>
    <property type="match status" value="1"/>
</dbReference>
<dbReference type="GO" id="GO:0009055">
    <property type="term" value="F:electron transfer activity"/>
    <property type="evidence" value="ECO:0007669"/>
    <property type="project" value="InterPro"/>
</dbReference>
<evidence type="ECO:0000256" key="11">
    <source>
        <dbReference type="ARBA" id="ARBA00022982"/>
    </source>
</evidence>
<dbReference type="GO" id="GO:0020037">
    <property type="term" value="F:heme binding"/>
    <property type="evidence" value="ECO:0007669"/>
    <property type="project" value="InterPro"/>
</dbReference>
<keyword evidence="9 23" id="KW-0732">Signal</keyword>
<sequence length="575" mass="63860">MNATHHFFKPMALAVAIAATATMSVHAEPKHPEDGGSSYKGAPSAVDPGSTKDLMTSEGAPPMSKENWNEAKQIFFDRCAGCHGVLRKGATGKPLTPDITQERGMAYLKAFINSGSPAGMPAWGESGELSDEQVEMMAKYIQHEPPEPPEFGMEKMRETWSVDVPPEDRPTEPQNDLNLENLMSVTLRDAGQVALISGDTKEIVKVIDTGYAVHISRMSASGRYLFVIGRDARVNMIDLWMEEPTNVAEITIGLEARSVETSKFKGYEDDLAIAGSYWPPQYTIMDGETLEPKKIVSTRGMTVNEQEYHPEPRVAAIVASHEHPEFIVNVKETGKIKLVNYEDLDNLSVTTIDSAPFLHDGGWDRTKRYFLTAANESDKIAVVDSRDRELEELIDVGSIPHPGRGANFVDPEHGPVWATSHLGDDSVQLIGTDPENHPENAWKVVRKLEGQGGSSLFIKTHPESDNLWVDNPLNPNDEIKQSVIVFDINNLDEGYERLPIAEWADLGEGPKRVVQPEYNKAGDEVWFSVWNGKEQESALVVVDDKTRELKKVIKDERLVTPTGKFNVYNTQHDVY</sequence>
<evidence type="ECO:0000256" key="5">
    <source>
        <dbReference type="ARBA" id="ARBA00011882"/>
    </source>
</evidence>
<evidence type="ECO:0000256" key="12">
    <source>
        <dbReference type="ARBA" id="ARBA00023002"/>
    </source>
</evidence>
<evidence type="ECO:0000256" key="18">
    <source>
        <dbReference type="ARBA" id="ARBA00075012"/>
    </source>
</evidence>
<evidence type="ECO:0000259" key="24">
    <source>
        <dbReference type="PROSITE" id="PS51007"/>
    </source>
</evidence>
<feature type="chain" id="PRO_5020689857" description="Nitrite reductase" evidence="23">
    <location>
        <begin position="28"/>
        <end position="575"/>
    </location>
</feature>
<dbReference type="InterPro" id="IPR011048">
    <property type="entry name" value="Haem_d1_sf"/>
</dbReference>
<dbReference type="SUPFAM" id="SSF46626">
    <property type="entry name" value="Cytochrome c"/>
    <property type="match status" value="1"/>
</dbReference>
<evidence type="ECO:0000256" key="3">
    <source>
        <dbReference type="ARBA" id="ARBA00004418"/>
    </source>
</evidence>
<evidence type="ECO:0000256" key="23">
    <source>
        <dbReference type="SAM" id="SignalP"/>
    </source>
</evidence>
<evidence type="ECO:0000256" key="10">
    <source>
        <dbReference type="ARBA" id="ARBA00022764"/>
    </source>
</evidence>
<protein>
    <recommendedName>
        <fullName evidence="17">Nitrite reductase</fullName>
        <ecNumber evidence="5">1.7.2.1</ecNumber>
        <ecNumber evidence="16">1.7.99.1</ecNumber>
    </recommendedName>
    <alternativeName>
        <fullName evidence="19">Cytochrome cd1</fullName>
    </alternativeName>
    <alternativeName>
        <fullName evidence="20">Cytochrome oxidase</fullName>
    </alternativeName>
    <alternativeName>
        <fullName evidence="18">Hydroxylamine reductase</fullName>
    </alternativeName>
</protein>
<evidence type="ECO:0000313" key="26">
    <source>
        <dbReference type="Proteomes" id="UP000295830"/>
    </source>
</evidence>
<evidence type="ECO:0000256" key="4">
    <source>
        <dbReference type="ARBA" id="ARBA00011738"/>
    </source>
</evidence>
<evidence type="ECO:0000256" key="6">
    <source>
        <dbReference type="ARBA" id="ARBA00022448"/>
    </source>
</evidence>
<evidence type="ECO:0000256" key="2">
    <source>
        <dbReference type="ARBA" id="ARBA00001971"/>
    </source>
</evidence>
<evidence type="ECO:0000256" key="7">
    <source>
        <dbReference type="ARBA" id="ARBA00022617"/>
    </source>
</evidence>
<dbReference type="GO" id="GO:0050418">
    <property type="term" value="F:hydroxylamine reductase activity"/>
    <property type="evidence" value="ECO:0007669"/>
    <property type="project" value="UniProtKB-EC"/>
</dbReference>
<gene>
    <name evidence="25" type="ORF">DES49_2018</name>
</gene>
<keyword evidence="12" id="KW-0560">Oxidoreductase</keyword>
<dbReference type="GO" id="GO:0046872">
    <property type="term" value="F:metal ion binding"/>
    <property type="evidence" value="ECO:0007669"/>
    <property type="project" value="UniProtKB-KW"/>
</dbReference>
<keyword evidence="10" id="KW-0574">Periplasm</keyword>
<dbReference type="Gene3D" id="1.10.760.10">
    <property type="entry name" value="Cytochrome c-like domain"/>
    <property type="match status" value="1"/>
</dbReference>
<evidence type="ECO:0000256" key="17">
    <source>
        <dbReference type="ARBA" id="ARBA00071688"/>
    </source>
</evidence>
<organism evidence="25 26">
    <name type="scientific">Halospina denitrificans</name>
    <dbReference type="NCBI Taxonomy" id="332522"/>
    <lineage>
        <taxon>Bacteria</taxon>
        <taxon>Pseudomonadati</taxon>
        <taxon>Pseudomonadota</taxon>
        <taxon>Gammaproteobacteria</taxon>
        <taxon>Halospina</taxon>
    </lineage>
</organism>
<evidence type="ECO:0000256" key="16">
    <source>
        <dbReference type="ARBA" id="ARBA00067067"/>
    </source>
</evidence>
<dbReference type="EMBL" id="SOAX01000004">
    <property type="protein sequence ID" value="TDT40253.1"/>
    <property type="molecule type" value="Genomic_DNA"/>
</dbReference>
<evidence type="ECO:0000256" key="20">
    <source>
        <dbReference type="ARBA" id="ARBA00080115"/>
    </source>
</evidence>
<dbReference type="Pfam" id="PF13442">
    <property type="entry name" value="Cytochrome_CBB3"/>
    <property type="match status" value="1"/>
</dbReference>
<keyword evidence="7 21" id="KW-0349">Heme</keyword>
<proteinExistence type="predicted"/>
<dbReference type="AlphaFoldDB" id="A0A4R7JSJ3"/>
<comment type="cofactor">
    <cofactor evidence="1">
        <name>heme c</name>
        <dbReference type="ChEBI" id="CHEBI:61717"/>
    </cofactor>
</comment>
<dbReference type="InterPro" id="IPR036909">
    <property type="entry name" value="Cyt_c-like_dom_sf"/>
</dbReference>
<dbReference type="GO" id="GO:0050421">
    <property type="term" value="F:nitrite reductase (NO-forming) activity"/>
    <property type="evidence" value="ECO:0007669"/>
    <property type="project" value="UniProtKB-EC"/>
</dbReference>